<dbReference type="InterPro" id="IPR036983">
    <property type="entry name" value="AIM24_sf"/>
</dbReference>
<evidence type="ECO:0000313" key="1">
    <source>
        <dbReference type="EMBL" id="NRT18872.1"/>
    </source>
</evidence>
<evidence type="ECO:0000313" key="2">
    <source>
        <dbReference type="Proteomes" id="UP000779507"/>
    </source>
</evidence>
<gene>
    <name evidence="1" type="ORF">HNP98_001695</name>
</gene>
<dbReference type="Pfam" id="PF01987">
    <property type="entry name" value="AIM24"/>
    <property type="match status" value="1"/>
</dbReference>
<name>A0ABX2FR06_9BACT</name>
<accession>A0ABX2FR06</accession>
<dbReference type="InterPro" id="IPR016031">
    <property type="entry name" value="Trp_RNA-bd_attenuator-like_dom"/>
</dbReference>
<dbReference type="Proteomes" id="UP000779507">
    <property type="component" value="Unassembled WGS sequence"/>
</dbReference>
<dbReference type="InterPro" id="IPR002838">
    <property type="entry name" value="AIM24"/>
</dbReference>
<dbReference type="Gene3D" id="3.60.160.10">
    <property type="entry name" value="Mitochondrial biogenesis AIM24"/>
    <property type="match status" value="1"/>
</dbReference>
<reference evidence="1 2" key="1">
    <citation type="submission" date="2020-05" db="EMBL/GenBank/DDBJ databases">
        <title>Genomic Encyclopedia of Type Strains, Phase IV (KMG-V): Genome sequencing to study the core and pangenomes of soil and plant-associated prokaryotes.</title>
        <authorList>
            <person name="Whitman W."/>
        </authorList>
    </citation>
    <scope>NUCLEOTIDE SEQUENCE [LARGE SCALE GENOMIC DNA]</scope>
    <source>
        <strain evidence="1 2">9A</strain>
    </source>
</reference>
<sequence>MRRRATFAAGRAPAGPAAMTSHDVDYRILGSDIQVLEIELDPNETVVAEAGAMVYMEEAIAFETKMGDGSAPDQGLMGKLFSAGTRLLTGESLFLTHFTHRGSSGKCKVAFSAPYPGTIIPVDLGGMPQGLIVQKDGFLAAAKGTKMSIHFNQKLGAGLFGGEGFILQKLTGDGKAFVHAGGTIIEKRLNNELLRVDTGCVVAFEPSLDFSIARAGGLKSMIFGGEGLMLATLRGTGRVWLQSMPIKKLIQALAPAGGNAQKESGSVLGGIVGGLFDE</sequence>
<protein>
    <submittedName>
        <fullName evidence="1">Uncharacterized protein (TIGR00266 family)</fullName>
    </submittedName>
</protein>
<comment type="caution">
    <text evidence="1">The sequence shown here is derived from an EMBL/GenBank/DDBJ whole genome shotgun (WGS) entry which is preliminary data.</text>
</comment>
<keyword evidence="2" id="KW-1185">Reference proteome</keyword>
<dbReference type="SUPFAM" id="SSF51219">
    <property type="entry name" value="TRAP-like"/>
    <property type="match status" value="1"/>
</dbReference>
<dbReference type="NCBIfam" id="TIGR00266">
    <property type="entry name" value="TIGR00266 family protein"/>
    <property type="match status" value="1"/>
</dbReference>
<dbReference type="EMBL" id="JABSNP010000006">
    <property type="protein sequence ID" value="NRT18872.1"/>
    <property type="molecule type" value="Genomic_DNA"/>
</dbReference>
<dbReference type="PANTHER" id="PTHR43657:SF1">
    <property type="entry name" value="ALTERED INHERITANCE OF MITOCHONDRIA PROTEIN 24, MITOCHONDRIAL"/>
    <property type="match status" value="1"/>
</dbReference>
<proteinExistence type="predicted"/>
<dbReference type="PANTHER" id="PTHR43657">
    <property type="entry name" value="TRYPTOPHAN RNA-BINDING ATTENUATOR PROTEIN-LIKE PROTEIN"/>
    <property type="match status" value="1"/>
</dbReference>
<organism evidence="1 2">
    <name type="scientific">Hymenobacter caeli</name>
    <dbReference type="NCBI Taxonomy" id="2735894"/>
    <lineage>
        <taxon>Bacteria</taxon>
        <taxon>Pseudomonadati</taxon>
        <taxon>Bacteroidota</taxon>
        <taxon>Cytophagia</taxon>
        <taxon>Cytophagales</taxon>
        <taxon>Hymenobacteraceae</taxon>
        <taxon>Hymenobacter</taxon>
    </lineage>
</organism>